<feature type="transmembrane region" description="Helical" evidence="11">
    <location>
        <begin position="12"/>
        <end position="33"/>
    </location>
</feature>
<reference evidence="14" key="1">
    <citation type="submission" date="2017-01" db="EMBL/GenBank/DDBJ databases">
        <authorList>
            <person name="Wolfgang W.J."/>
            <person name="Cole J."/>
            <person name="Wroblewski D."/>
            <person name="Mcginnis J."/>
            <person name="Musser K.A."/>
        </authorList>
    </citation>
    <scope>NUCLEOTIDE SEQUENCE [LARGE SCALE GENOMIC DNA]</scope>
    <source>
        <strain evidence="14">DSM 19151</strain>
    </source>
</reference>
<dbReference type="EMBL" id="MTBO01000023">
    <property type="protein sequence ID" value="OSI15400.1"/>
    <property type="molecule type" value="Genomic_DNA"/>
</dbReference>
<feature type="transmembrane region" description="Helical" evidence="11">
    <location>
        <begin position="264"/>
        <end position="281"/>
    </location>
</feature>
<keyword evidence="14" id="KW-1185">Reference proteome</keyword>
<evidence type="ECO:0000256" key="1">
    <source>
        <dbReference type="ARBA" id="ARBA00003321"/>
    </source>
</evidence>
<dbReference type="PROSITE" id="PS50850">
    <property type="entry name" value="MFS"/>
    <property type="match status" value="1"/>
</dbReference>
<evidence type="ECO:0000256" key="6">
    <source>
        <dbReference type="ARBA" id="ARBA00022519"/>
    </source>
</evidence>
<dbReference type="GO" id="GO:0005354">
    <property type="term" value="F:galactose transmembrane transporter activity"/>
    <property type="evidence" value="ECO:0007669"/>
    <property type="project" value="InterPro"/>
</dbReference>
<feature type="domain" description="Major facilitator superfamily (MFS) profile" evidence="12">
    <location>
        <begin position="12"/>
        <end position="400"/>
    </location>
</feature>
<name>A0A1X3D677_9NEIS</name>
<keyword evidence="10 11" id="KW-0472">Membrane</keyword>
<accession>A0A1X3D677</accession>
<evidence type="ECO:0000256" key="4">
    <source>
        <dbReference type="ARBA" id="ARBA00022448"/>
    </source>
</evidence>
<dbReference type="InterPro" id="IPR050375">
    <property type="entry name" value="MFS_TsgA-like"/>
</dbReference>
<dbReference type="InterPro" id="IPR011701">
    <property type="entry name" value="MFS"/>
</dbReference>
<evidence type="ECO:0000256" key="7">
    <source>
        <dbReference type="ARBA" id="ARBA00022597"/>
    </source>
</evidence>
<dbReference type="GO" id="GO:0055056">
    <property type="term" value="F:D-glucose transmembrane transporter activity"/>
    <property type="evidence" value="ECO:0007669"/>
    <property type="project" value="InterPro"/>
</dbReference>
<organism evidence="13 14">
    <name type="scientific">Neisseria dentiae</name>
    <dbReference type="NCBI Taxonomy" id="194197"/>
    <lineage>
        <taxon>Bacteria</taxon>
        <taxon>Pseudomonadati</taxon>
        <taxon>Pseudomonadota</taxon>
        <taxon>Betaproteobacteria</taxon>
        <taxon>Neisseriales</taxon>
        <taxon>Neisseriaceae</taxon>
        <taxon>Neisseria</taxon>
    </lineage>
</organism>
<dbReference type="GO" id="GO:0005886">
    <property type="term" value="C:plasma membrane"/>
    <property type="evidence" value="ECO:0007669"/>
    <property type="project" value="UniProtKB-SubCell"/>
</dbReference>
<dbReference type="OrthoDB" id="9795150at2"/>
<evidence type="ECO:0000256" key="11">
    <source>
        <dbReference type="SAM" id="Phobius"/>
    </source>
</evidence>
<dbReference type="Proteomes" id="UP000193118">
    <property type="component" value="Unassembled WGS sequence"/>
</dbReference>
<dbReference type="InterPro" id="IPR020846">
    <property type="entry name" value="MFS_dom"/>
</dbReference>
<keyword evidence="9 11" id="KW-1133">Transmembrane helix</keyword>
<comment type="subcellular location">
    <subcellularLocation>
        <location evidence="2">Cell inner membrane</location>
        <topology evidence="2">Multi-pass membrane protein</topology>
    </subcellularLocation>
</comment>
<dbReference type="GO" id="GO:1904659">
    <property type="term" value="P:D-glucose transmembrane transport"/>
    <property type="evidence" value="ECO:0007669"/>
    <property type="project" value="InterPro"/>
</dbReference>
<feature type="transmembrane region" description="Helical" evidence="11">
    <location>
        <begin position="293"/>
        <end position="312"/>
    </location>
</feature>
<dbReference type="STRING" id="194197.BWD09_08760"/>
<sequence>MSAQSQQNNNFALSVLTTLFFMMGFITCMNDILIPHLKEIFKLSYTQAMLVQFCFFTAYAVMSIPMGKLVEKVGYKNGVIGGFLIAAVGCLLFSPAAGSHSYPFFLGALFILASGIVLLQVAGNPYVTLLAKPGKESATLTLIQAFNSLATMIAPPLGAMLIFVDATASEAERISSVQIPYLGLAGFLILLAVVVKMLHLPDARKIAEEETEHNHDGKTSVWQYKHMVLGAAAIFCYVGAEVAIGSLMINVLEVAAGLNHTTGAFYLSVYWGGAMVGRFIGSAMMNKIAPNKYLAFNAIATITLTVVAILAGGGFVTMWSLLLIGFFNSIMFPTIFSLATKGLGKFTGAASGIICTAIVGGAIVPVVQGFFADHIGLLVSFFVPTLCYLYILFFATKGYKADEQTA</sequence>
<evidence type="ECO:0000313" key="13">
    <source>
        <dbReference type="EMBL" id="OSI15400.1"/>
    </source>
</evidence>
<feature type="transmembrane region" description="Helical" evidence="11">
    <location>
        <begin position="78"/>
        <end position="98"/>
    </location>
</feature>
<feature type="transmembrane region" description="Helical" evidence="11">
    <location>
        <begin position="318"/>
        <end position="339"/>
    </location>
</feature>
<dbReference type="InterPro" id="IPR036259">
    <property type="entry name" value="MFS_trans_sf"/>
</dbReference>
<comment type="caution">
    <text evidence="13">The sequence shown here is derived from an EMBL/GenBank/DDBJ whole genome shotgun (WGS) entry which is preliminary data.</text>
</comment>
<comment type="function">
    <text evidence="1">Intake of glucose and galactose.</text>
</comment>
<feature type="transmembrane region" description="Helical" evidence="11">
    <location>
        <begin position="179"/>
        <end position="198"/>
    </location>
</feature>
<dbReference type="NCBIfam" id="TIGR01272">
    <property type="entry name" value="gluP"/>
    <property type="match status" value="1"/>
</dbReference>
<keyword evidence="4" id="KW-0813">Transport</keyword>
<dbReference type="PANTHER" id="PTHR43702:SF3">
    <property type="entry name" value="PROTEIN TSGA"/>
    <property type="match status" value="1"/>
</dbReference>
<evidence type="ECO:0000256" key="2">
    <source>
        <dbReference type="ARBA" id="ARBA00004429"/>
    </source>
</evidence>
<evidence type="ECO:0000256" key="5">
    <source>
        <dbReference type="ARBA" id="ARBA00022475"/>
    </source>
</evidence>
<keyword evidence="8 11" id="KW-0812">Transmembrane</keyword>
<proteinExistence type="inferred from homology"/>
<feature type="transmembrane region" description="Helical" evidence="11">
    <location>
        <begin position="139"/>
        <end position="164"/>
    </location>
</feature>
<feature type="transmembrane region" description="Helical" evidence="11">
    <location>
        <begin position="374"/>
        <end position="395"/>
    </location>
</feature>
<keyword evidence="6" id="KW-0997">Cell inner membrane</keyword>
<keyword evidence="7" id="KW-0762">Sugar transport</keyword>
<dbReference type="PANTHER" id="PTHR43702">
    <property type="entry name" value="L-FUCOSE-PROTON SYMPORTER"/>
    <property type="match status" value="1"/>
</dbReference>
<evidence type="ECO:0000256" key="3">
    <source>
        <dbReference type="ARBA" id="ARBA00009120"/>
    </source>
</evidence>
<protein>
    <submittedName>
        <fullName evidence="13">Glucose/galactose MFS transporter</fullName>
    </submittedName>
</protein>
<evidence type="ECO:0000256" key="8">
    <source>
        <dbReference type="ARBA" id="ARBA00022692"/>
    </source>
</evidence>
<evidence type="ECO:0000313" key="14">
    <source>
        <dbReference type="Proteomes" id="UP000193118"/>
    </source>
</evidence>
<feature type="transmembrane region" description="Helical" evidence="11">
    <location>
        <begin position="45"/>
        <end position="66"/>
    </location>
</feature>
<evidence type="ECO:0000259" key="12">
    <source>
        <dbReference type="PROSITE" id="PS50850"/>
    </source>
</evidence>
<feature type="transmembrane region" description="Helical" evidence="11">
    <location>
        <begin position="228"/>
        <end position="252"/>
    </location>
</feature>
<evidence type="ECO:0000256" key="10">
    <source>
        <dbReference type="ARBA" id="ARBA00023136"/>
    </source>
</evidence>
<feature type="transmembrane region" description="Helical" evidence="11">
    <location>
        <begin position="346"/>
        <end position="368"/>
    </location>
</feature>
<feature type="transmembrane region" description="Helical" evidence="11">
    <location>
        <begin position="104"/>
        <end position="127"/>
    </location>
</feature>
<dbReference type="SUPFAM" id="SSF103473">
    <property type="entry name" value="MFS general substrate transporter"/>
    <property type="match status" value="1"/>
</dbReference>
<dbReference type="AlphaFoldDB" id="A0A1X3D677"/>
<dbReference type="RefSeq" id="WP_085366305.1">
    <property type="nucleotide sequence ID" value="NZ_MTBO01000023.1"/>
</dbReference>
<dbReference type="CDD" id="cd17394">
    <property type="entry name" value="MFS_FucP_like"/>
    <property type="match status" value="1"/>
</dbReference>
<dbReference type="InterPro" id="IPR005964">
    <property type="entry name" value="Glc/Gal_transptr_bac"/>
</dbReference>
<keyword evidence="5" id="KW-1003">Cell membrane</keyword>
<comment type="similarity">
    <text evidence="3">Belongs to the major facilitator superfamily. FHS transporter (TC 2.A.1.7) family.</text>
</comment>
<dbReference type="Pfam" id="PF07690">
    <property type="entry name" value="MFS_1"/>
    <property type="match status" value="1"/>
</dbReference>
<evidence type="ECO:0000256" key="9">
    <source>
        <dbReference type="ARBA" id="ARBA00022989"/>
    </source>
</evidence>
<dbReference type="Gene3D" id="1.20.1250.20">
    <property type="entry name" value="MFS general substrate transporter like domains"/>
    <property type="match status" value="2"/>
</dbReference>
<gene>
    <name evidence="13" type="ORF">BWD09_08760</name>
</gene>